<evidence type="ECO:0000313" key="2">
    <source>
        <dbReference type="EMBL" id="PPQ88088.1"/>
    </source>
</evidence>
<dbReference type="InParanoid" id="A0A409XBA9"/>
<dbReference type="PANTHER" id="PTHR15180">
    <property type="entry name" value="GENERAL TRANSCRIPTION FACTOR 3C POLYPEPTIDE 1"/>
    <property type="match status" value="1"/>
</dbReference>
<evidence type="ECO:0000259" key="1">
    <source>
        <dbReference type="Pfam" id="PF20222"/>
    </source>
</evidence>
<name>A0A409XBA9_PSICY</name>
<dbReference type="EMBL" id="NHYD01002154">
    <property type="protein sequence ID" value="PPQ88088.1"/>
    <property type="molecule type" value="Genomic_DNA"/>
</dbReference>
<dbReference type="GO" id="GO:0003677">
    <property type="term" value="F:DNA binding"/>
    <property type="evidence" value="ECO:0007669"/>
    <property type="project" value="InterPro"/>
</dbReference>
<dbReference type="Proteomes" id="UP000283269">
    <property type="component" value="Unassembled WGS sequence"/>
</dbReference>
<dbReference type="InterPro" id="IPR046488">
    <property type="entry name" value="Sfc3/Tfc3_C"/>
</dbReference>
<dbReference type="GO" id="GO:0042791">
    <property type="term" value="P:5S class rRNA transcription by RNA polymerase III"/>
    <property type="evidence" value="ECO:0007669"/>
    <property type="project" value="TreeGrafter"/>
</dbReference>
<comment type="caution">
    <text evidence="2">The sequence shown here is derived from an EMBL/GenBank/DDBJ whole genome shotgun (WGS) entry which is preliminary data.</text>
</comment>
<reference evidence="2 3" key="1">
    <citation type="journal article" date="2018" name="Evol. Lett.">
        <title>Horizontal gene cluster transfer increased hallucinogenic mushroom diversity.</title>
        <authorList>
            <person name="Reynolds H.T."/>
            <person name="Vijayakumar V."/>
            <person name="Gluck-Thaler E."/>
            <person name="Korotkin H.B."/>
            <person name="Matheny P.B."/>
            <person name="Slot J.C."/>
        </authorList>
    </citation>
    <scope>NUCLEOTIDE SEQUENCE [LARGE SCALE GENOMIC DNA]</scope>
    <source>
        <strain evidence="2 3">2631</strain>
    </source>
</reference>
<evidence type="ECO:0000313" key="3">
    <source>
        <dbReference type="Proteomes" id="UP000283269"/>
    </source>
</evidence>
<gene>
    <name evidence="2" type="ORF">CVT25_014386</name>
</gene>
<feature type="domain" description="Transcription factor tau subunit sfc3/Tfc3 C-terminal" evidence="1">
    <location>
        <begin position="48"/>
        <end position="86"/>
    </location>
</feature>
<dbReference type="OrthoDB" id="68020at2759"/>
<organism evidence="2 3">
    <name type="scientific">Psilocybe cyanescens</name>
    <dbReference type="NCBI Taxonomy" id="93625"/>
    <lineage>
        <taxon>Eukaryota</taxon>
        <taxon>Fungi</taxon>
        <taxon>Dikarya</taxon>
        <taxon>Basidiomycota</taxon>
        <taxon>Agaricomycotina</taxon>
        <taxon>Agaricomycetes</taxon>
        <taxon>Agaricomycetidae</taxon>
        <taxon>Agaricales</taxon>
        <taxon>Agaricineae</taxon>
        <taxon>Strophariaceae</taxon>
        <taxon>Psilocybe</taxon>
    </lineage>
</organism>
<dbReference type="GO" id="GO:0006384">
    <property type="term" value="P:transcription initiation at RNA polymerase III promoter"/>
    <property type="evidence" value="ECO:0007669"/>
    <property type="project" value="InterPro"/>
</dbReference>
<proteinExistence type="predicted"/>
<dbReference type="GO" id="GO:0000127">
    <property type="term" value="C:transcription factor TFIIIC complex"/>
    <property type="evidence" value="ECO:0007669"/>
    <property type="project" value="InterPro"/>
</dbReference>
<accession>A0A409XBA9</accession>
<sequence>MAMVVNQMVEAEVPLIHWMGYDSLVLVSSQYLARWTVVVSEHPFINALPRRWLDIRGNRVADFWQSSLRAVMGLIIFRPGITQTEIRWRLRAVYDRQEINDILRYLQREGYLRVRVGYSSVWASCGMDMPFDEGEERKVFWFIGDKHWYQL</sequence>
<dbReference type="Pfam" id="PF20222">
    <property type="entry name" value="DUF6581"/>
    <property type="match status" value="1"/>
</dbReference>
<protein>
    <recommendedName>
        <fullName evidence="1">Transcription factor tau subunit sfc3/Tfc3 C-terminal domain-containing protein</fullName>
    </recommendedName>
</protein>
<dbReference type="PANTHER" id="PTHR15180:SF1">
    <property type="entry name" value="GENERAL TRANSCRIPTION FACTOR 3C POLYPEPTIDE 1"/>
    <property type="match status" value="1"/>
</dbReference>
<dbReference type="InterPro" id="IPR044210">
    <property type="entry name" value="Tfc3-like"/>
</dbReference>
<dbReference type="STRING" id="93625.A0A409XBA9"/>
<dbReference type="AlphaFoldDB" id="A0A409XBA9"/>
<keyword evidence="3" id="KW-1185">Reference proteome</keyword>